<gene>
    <name evidence="1" type="ORF">METZ01_LOCUS406189</name>
</gene>
<dbReference type="AlphaFoldDB" id="A0A382W4Y3"/>
<name>A0A382W4Y3_9ZZZZ</name>
<evidence type="ECO:0000313" key="1">
    <source>
        <dbReference type="EMBL" id="SVD53335.1"/>
    </source>
</evidence>
<protein>
    <submittedName>
        <fullName evidence="1">Uncharacterized protein</fullName>
    </submittedName>
</protein>
<reference evidence="1" key="1">
    <citation type="submission" date="2018-05" db="EMBL/GenBank/DDBJ databases">
        <authorList>
            <person name="Lanie J.A."/>
            <person name="Ng W.-L."/>
            <person name="Kazmierczak K.M."/>
            <person name="Andrzejewski T.M."/>
            <person name="Davidsen T.M."/>
            <person name="Wayne K.J."/>
            <person name="Tettelin H."/>
            <person name="Glass J.I."/>
            <person name="Rusch D."/>
            <person name="Podicherti R."/>
            <person name="Tsui H.-C.T."/>
            <person name="Winkler M.E."/>
        </authorList>
    </citation>
    <scope>NUCLEOTIDE SEQUENCE</scope>
</reference>
<accession>A0A382W4Y3</accession>
<organism evidence="1">
    <name type="scientific">marine metagenome</name>
    <dbReference type="NCBI Taxonomy" id="408172"/>
    <lineage>
        <taxon>unclassified sequences</taxon>
        <taxon>metagenomes</taxon>
        <taxon>ecological metagenomes</taxon>
    </lineage>
</organism>
<proteinExistence type="predicted"/>
<feature type="non-terminal residue" evidence="1">
    <location>
        <position position="122"/>
    </location>
</feature>
<dbReference type="EMBL" id="UINC01156747">
    <property type="protein sequence ID" value="SVD53335.1"/>
    <property type="molecule type" value="Genomic_DNA"/>
</dbReference>
<sequence>MADTSIRARLARLFSGNVIVRNIGGRRLKVADTSKLQYGPQKQLVGRYQRLFSSGVGLSGYSDTAMVRSLRLGLFRDYETMDSDSIISSALDIYSDESTMKNEYGDVLTITSDNDQVKSILH</sequence>